<dbReference type="PANTHER" id="PTHR36694">
    <property type="entry name" value="PASIFLORA 1, ISOFORM A-RELATED"/>
    <property type="match status" value="1"/>
</dbReference>
<keyword evidence="1" id="KW-0812">Transmembrane</keyword>
<name>A0A1B6CXA8_9HEMI</name>
<evidence type="ECO:0000313" key="2">
    <source>
        <dbReference type="EMBL" id="JAS17853.1"/>
    </source>
</evidence>
<dbReference type="AlphaFoldDB" id="A0A1B6CXA8"/>
<organism evidence="2">
    <name type="scientific">Clastoptera arizonana</name>
    <name type="common">Arizona spittle bug</name>
    <dbReference type="NCBI Taxonomy" id="38151"/>
    <lineage>
        <taxon>Eukaryota</taxon>
        <taxon>Metazoa</taxon>
        <taxon>Ecdysozoa</taxon>
        <taxon>Arthropoda</taxon>
        <taxon>Hexapoda</taxon>
        <taxon>Insecta</taxon>
        <taxon>Pterygota</taxon>
        <taxon>Neoptera</taxon>
        <taxon>Paraneoptera</taxon>
        <taxon>Hemiptera</taxon>
        <taxon>Auchenorrhyncha</taxon>
        <taxon>Cercopoidea</taxon>
        <taxon>Clastopteridae</taxon>
        <taxon>Clastoptera</taxon>
    </lineage>
</organism>
<proteinExistence type="predicted"/>
<dbReference type="EMBL" id="GEDC01019445">
    <property type="protein sequence ID" value="JAS17853.1"/>
    <property type="molecule type" value="Transcribed_RNA"/>
</dbReference>
<sequence>MVFGTFPMLKECCCGCSLNTGSMIIGYISLISTLILAGVTSTNIYNAEHSSKIGFIETAIQISIVVVNILIAIASLLLIIGTHRRQSGYIIPWLVAAIITVPVDCVSLGIMLGKLAIGVFNPKVYALFSHVSITIYFFFVVFSYYREIKNQAPRHCQKA</sequence>
<accession>A0A1B6CXA8</accession>
<evidence type="ECO:0000256" key="1">
    <source>
        <dbReference type="SAM" id="Phobius"/>
    </source>
</evidence>
<dbReference type="Pfam" id="PF15860">
    <property type="entry name" value="DUF4728"/>
    <property type="match status" value="1"/>
</dbReference>
<feature type="transmembrane region" description="Helical" evidence="1">
    <location>
        <begin position="59"/>
        <end position="79"/>
    </location>
</feature>
<evidence type="ECO:0008006" key="3">
    <source>
        <dbReference type="Google" id="ProtNLM"/>
    </source>
</evidence>
<protein>
    <recommendedName>
        <fullName evidence="3">G-protein coupled receptors family 1 profile domain-containing protein</fullName>
    </recommendedName>
</protein>
<feature type="transmembrane region" description="Helical" evidence="1">
    <location>
        <begin position="124"/>
        <end position="145"/>
    </location>
</feature>
<keyword evidence="1" id="KW-1133">Transmembrane helix</keyword>
<dbReference type="PANTHER" id="PTHR36694:SF11">
    <property type="entry name" value="LP21121P-RELATED"/>
    <property type="match status" value="1"/>
</dbReference>
<keyword evidence="1" id="KW-0472">Membrane</keyword>
<feature type="transmembrane region" description="Helical" evidence="1">
    <location>
        <begin position="91"/>
        <end position="112"/>
    </location>
</feature>
<feature type="transmembrane region" description="Helical" evidence="1">
    <location>
        <begin position="12"/>
        <end position="39"/>
    </location>
</feature>
<gene>
    <name evidence="2" type="ORF">g.7234</name>
</gene>
<reference evidence="2" key="1">
    <citation type="submission" date="2015-12" db="EMBL/GenBank/DDBJ databases">
        <title>De novo transcriptome assembly of four potential Pierce s Disease insect vectors from Arizona vineyards.</title>
        <authorList>
            <person name="Tassone E.E."/>
        </authorList>
    </citation>
    <scope>NUCLEOTIDE SEQUENCE</scope>
</reference>
<dbReference type="InterPro" id="IPR031720">
    <property type="entry name" value="DUF4728"/>
</dbReference>